<dbReference type="InterPro" id="IPR005835">
    <property type="entry name" value="NTP_transferase_dom"/>
</dbReference>
<evidence type="ECO:0000256" key="7">
    <source>
        <dbReference type="ARBA" id="ARBA00022723"/>
    </source>
</evidence>
<dbReference type="AlphaFoldDB" id="A0AB39BJ64"/>
<proteinExistence type="inferred from homology"/>
<evidence type="ECO:0000256" key="1">
    <source>
        <dbReference type="ARBA" id="ARBA00001946"/>
    </source>
</evidence>
<accession>A0AB39BJ64</accession>
<comment type="catalytic activity">
    <reaction evidence="9 10">
        <text>dTTP + alpha-D-glucose 1-phosphate + H(+) = dTDP-alpha-D-glucose + diphosphate</text>
        <dbReference type="Rhea" id="RHEA:15225"/>
        <dbReference type="ChEBI" id="CHEBI:15378"/>
        <dbReference type="ChEBI" id="CHEBI:33019"/>
        <dbReference type="ChEBI" id="CHEBI:37568"/>
        <dbReference type="ChEBI" id="CHEBI:57477"/>
        <dbReference type="ChEBI" id="CHEBI:58601"/>
        <dbReference type="EC" id="2.7.7.24"/>
    </reaction>
</comment>
<dbReference type="GO" id="GO:0000271">
    <property type="term" value="P:polysaccharide biosynthetic process"/>
    <property type="evidence" value="ECO:0007669"/>
    <property type="project" value="UniProtKB-ARBA"/>
</dbReference>
<evidence type="ECO:0000256" key="9">
    <source>
        <dbReference type="ARBA" id="ARBA00049336"/>
    </source>
</evidence>
<dbReference type="EMBL" id="CP162511">
    <property type="protein sequence ID" value="XDI06529.1"/>
    <property type="molecule type" value="Genomic_DNA"/>
</dbReference>
<evidence type="ECO:0000256" key="5">
    <source>
        <dbReference type="ARBA" id="ARBA00022679"/>
    </source>
</evidence>
<dbReference type="InterPro" id="IPR029044">
    <property type="entry name" value="Nucleotide-diphossugar_trans"/>
</dbReference>
<keyword evidence="7 10" id="KW-0479">Metal-binding</keyword>
<dbReference type="GO" id="GO:0008879">
    <property type="term" value="F:glucose-1-phosphate thymidylyltransferase activity"/>
    <property type="evidence" value="ECO:0007669"/>
    <property type="project" value="UniProtKB-EC"/>
</dbReference>
<evidence type="ECO:0000256" key="3">
    <source>
        <dbReference type="ARBA" id="ARBA00012461"/>
    </source>
</evidence>
<reference evidence="12" key="1">
    <citation type="submission" date="2024-05" db="EMBL/GenBank/DDBJ databases">
        <title>Herbiconiux sp. A18JL235.</title>
        <authorList>
            <person name="Zhang G."/>
        </authorList>
    </citation>
    <scope>NUCLEOTIDE SEQUENCE</scope>
    <source>
        <strain evidence="12">A18JL235</strain>
    </source>
</reference>
<comment type="similarity">
    <text evidence="2 10">Belongs to the glucose-1-phosphate thymidylyltransferase family.</text>
</comment>
<dbReference type="Gene3D" id="3.90.550.10">
    <property type="entry name" value="Spore Coat Polysaccharide Biosynthesis Protein SpsA, Chain A"/>
    <property type="match status" value="1"/>
</dbReference>
<sequence length="290" mass="31902">MKGIILAGGSGTRLWPITKGISKQLMPIYDKPMIYYPLSTLMMADINEILIITTPEYNEQFRALLGDGSELGIRLEYAVQPSPDGLAQAFIIGEEFIGDDSVALVLGDNIFHGVGLGSSLRTNEALSGAKIFAYHVSNPRAYGVVEFDEAFTAISIEEKPERPKSNYAVPGLYFYDNSVVEIAKSITPSARGELEISTVNERYLEQGALHVQVLDRGTAWLDTGTFESMMQASEYVRVIEDRQGFKIGCIEEIAWRAGWIDTEQLSKLADPLVKSGYGAYLKTLIQAAAE</sequence>
<feature type="domain" description="Nucleotidyl transferase" evidence="11">
    <location>
        <begin position="2"/>
        <end position="235"/>
    </location>
</feature>
<dbReference type="GO" id="GO:0046872">
    <property type="term" value="F:metal ion binding"/>
    <property type="evidence" value="ECO:0007669"/>
    <property type="project" value="UniProtKB-KW"/>
</dbReference>
<protein>
    <recommendedName>
        <fullName evidence="4 10">Glucose-1-phosphate thymidylyltransferase</fullName>
        <ecNumber evidence="3 10">2.7.7.24</ecNumber>
    </recommendedName>
</protein>
<dbReference type="Pfam" id="PF00483">
    <property type="entry name" value="NTP_transferase"/>
    <property type="match status" value="1"/>
</dbReference>
<evidence type="ECO:0000256" key="4">
    <source>
        <dbReference type="ARBA" id="ARBA00017654"/>
    </source>
</evidence>
<dbReference type="GO" id="GO:0019318">
    <property type="term" value="P:hexose metabolic process"/>
    <property type="evidence" value="ECO:0007669"/>
    <property type="project" value="UniProtKB-ARBA"/>
</dbReference>
<dbReference type="FunFam" id="3.90.550.10:FF:000023">
    <property type="entry name" value="Glucose-1-phosphate thymidylyltransferase"/>
    <property type="match status" value="1"/>
</dbReference>
<dbReference type="PANTHER" id="PTHR43532:SF1">
    <property type="entry name" value="GLUCOSE-1-PHOSPHATE THYMIDYLYLTRANSFERASE 1"/>
    <property type="match status" value="1"/>
</dbReference>
<keyword evidence="5 10" id="KW-0808">Transferase</keyword>
<organism evidence="12">
    <name type="scientific">Herbiconiux sp. A18JL235</name>
    <dbReference type="NCBI Taxonomy" id="3152363"/>
    <lineage>
        <taxon>Bacteria</taxon>
        <taxon>Bacillati</taxon>
        <taxon>Actinomycetota</taxon>
        <taxon>Actinomycetes</taxon>
        <taxon>Micrococcales</taxon>
        <taxon>Microbacteriaceae</taxon>
        <taxon>Herbiconiux</taxon>
    </lineage>
</organism>
<evidence type="ECO:0000256" key="2">
    <source>
        <dbReference type="ARBA" id="ARBA00010480"/>
    </source>
</evidence>
<evidence type="ECO:0000313" key="12">
    <source>
        <dbReference type="EMBL" id="XDI06529.1"/>
    </source>
</evidence>
<dbReference type="EC" id="2.7.7.24" evidence="3 10"/>
<dbReference type="SUPFAM" id="SSF53448">
    <property type="entry name" value="Nucleotide-diphospho-sugar transferases"/>
    <property type="match status" value="1"/>
</dbReference>
<name>A0AB39BJ64_9MICO</name>
<dbReference type="InterPro" id="IPR005907">
    <property type="entry name" value="G1P_thy_trans_s"/>
</dbReference>
<keyword evidence="8 10" id="KW-0460">Magnesium</keyword>
<evidence type="ECO:0000256" key="6">
    <source>
        <dbReference type="ARBA" id="ARBA00022695"/>
    </source>
</evidence>
<evidence type="ECO:0000259" key="11">
    <source>
        <dbReference type="Pfam" id="PF00483"/>
    </source>
</evidence>
<evidence type="ECO:0000256" key="10">
    <source>
        <dbReference type="RuleBase" id="RU003706"/>
    </source>
</evidence>
<dbReference type="CDD" id="cd02538">
    <property type="entry name" value="G1P_TT_short"/>
    <property type="match status" value="1"/>
</dbReference>
<comment type="cofactor">
    <cofactor evidence="1">
        <name>Mg(2+)</name>
        <dbReference type="ChEBI" id="CHEBI:18420"/>
    </cofactor>
</comment>
<gene>
    <name evidence="12" type="primary">rfbA</name>
    <name evidence="12" type="ORF">ABFY20_05380</name>
</gene>
<evidence type="ECO:0000256" key="8">
    <source>
        <dbReference type="ARBA" id="ARBA00022842"/>
    </source>
</evidence>
<dbReference type="NCBIfam" id="TIGR01207">
    <property type="entry name" value="rmlA"/>
    <property type="match status" value="1"/>
</dbReference>
<dbReference type="PANTHER" id="PTHR43532">
    <property type="entry name" value="GLUCOSE-1-PHOSPHATE THYMIDYLYLTRANSFERASE"/>
    <property type="match status" value="1"/>
</dbReference>
<dbReference type="RefSeq" id="WP_368498909.1">
    <property type="nucleotide sequence ID" value="NZ_CP162511.1"/>
</dbReference>
<comment type="function">
    <text evidence="10">Catalyzes the formation of dTDP-glucose, from dTTP and glucose 1-phosphate, as well as its pyrophosphorolysis.</text>
</comment>
<keyword evidence="6 10" id="KW-0548">Nucleotidyltransferase</keyword>